<sequence>MLRRSRLRTVASLALCTLLAPLLHAVSVHGTVKDPAGRPLEGIVVALLQGGTVITSARTGGDGTFELTSSAHGQFTVLAGGISFRQVLARTFYGGTFDSVNQDIILEPEWVRESIVTTPAGIPQSQGQVSNAVTTIEKSAFTNRFDLIDPLRQVPGFQVIQNGQRGGETSIYVRGGNADANKVLLDGAPIEDIGGHFDLSAIPSTGIASVEAYRGPDSVLWGSDAASGVVAFTTPRGTTTFPSLLYEGDGGGFGTYRNEVQLGGAFTRLDYYGAYANLQTGNSLPMDQHHNITEVVNLGYQYSGSTAIRLIARSGNVATGQPGTYSFFGMSNDGKQADQDIFMTGTIDHTFSDTSQGTVRYGMARAREQSQQWYPAGDYIEGNYYGKQVTIGGENGYTASGRALMNYGGVGAHTTNLDSNRDNLDAQLNFGLGSHLNGVAGFRYEDERGMENKLSYGISQTLERANYDYRLMLNGDLAHQRIRYSFGGGVQKNQLYGTQGSPSAGAVWYPFLPGAGMVQGTRLSFQYSQGVKEPSLDDQFGSLQQFLLENGGWSTVQKYGISAIGAEQSRSYEGGVEQYLFNEHILLRATYFHNQFGRQIEYVGANLVPSLLPQLSAAQQQSLEGYLESESAQALTVNSGAYRAQGVETEADYGIGKNIFMRGGYTYLDARVQRSFTSDAVGPSVNPNIPGVLIGNDAPLVGARPFRRPPHTGFASVSYTRGKVTMFATGVFASASDDSTYLGGKDLFGTNTLLLPNRNLDPGYSKLDVSATYKMSQRMDFYMQSDNLLSQQYIAPIGYLSLPASYRVGVRIALGHPKTNP</sequence>
<keyword evidence="7 8" id="KW-0998">Cell outer membrane</keyword>
<dbReference type="Pfam" id="PF07715">
    <property type="entry name" value="Plug"/>
    <property type="match status" value="1"/>
</dbReference>
<dbReference type="InterPro" id="IPR012910">
    <property type="entry name" value="Plug_dom"/>
</dbReference>
<evidence type="ECO:0000256" key="8">
    <source>
        <dbReference type="PROSITE-ProRule" id="PRU01360"/>
    </source>
</evidence>
<keyword evidence="5 9" id="KW-0732">Signal</keyword>
<dbReference type="InterPro" id="IPR039426">
    <property type="entry name" value="TonB-dep_rcpt-like"/>
</dbReference>
<dbReference type="SUPFAM" id="SSF49464">
    <property type="entry name" value="Carboxypeptidase regulatory domain-like"/>
    <property type="match status" value="1"/>
</dbReference>
<dbReference type="Gene3D" id="2.170.130.10">
    <property type="entry name" value="TonB-dependent receptor, plug domain"/>
    <property type="match status" value="1"/>
</dbReference>
<dbReference type="OrthoDB" id="9800913at2"/>
<evidence type="ECO:0000313" key="11">
    <source>
        <dbReference type="EMBL" id="RXS96670.1"/>
    </source>
</evidence>
<evidence type="ECO:0000256" key="6">
    <source>
        <dbReference type="ARBA" id="ARBA00023136"/>
    </source>
</evidence>
<dbReference type="GO" id="GO:0015344">
    <property type="term" value="F:siderophore uptake transmembrane transporter activity"/>
    <property type="evidence" value="ECO:0007669"/>
    <property type="project" value="TreeGrafter"/>
</dbReference>
<evidence type="ECO:0000256" key="1">
    <source>
        <dbReference type="ARBA" id="ARBA00004571"/>
    </source>
</evidence>
<proteinExistence type="inferred from homology"/>
<dbReference type="AlphaFoldDB" id="A0A4Q1SHM0"/>
<evidence type="ECO:0000256" key="5">
    <source>
        <dbReference type="ARBA" id="ARBA00022729"/>
    </source>
</evidence>
<reference evidence="11 12" key="1">
    <citation type="journal article" date="2016" name="Int. J. Syst. Evol. Microbiol.">
        <title>Acidipila dinghuensis sp. nov., an acidobacterium isolated from forest soil.</title>
        <authorList>
            <person name="Jiang Y.W."/>
            <person name="Wang J."/>
            <person name="Chen M.H."/>
            <person name="Lv Y.Y."/>
            <person name="Qiu L.H."/>
        </authorList>
    </citation>
    <scope>NUCLEOTIDE SEQUENCE [LARGE SCALE GENOMIC DNA]</scope>
    <source>
        <strain evidence="11 12">DHOF10</strain>
    </source>
</reference>
<name>A0A4Q1SHM0_9BACT</name>
<keyword evidence="11" id="KW-0675">Receptor</keyword>
<keyword evidence="6 8" id="KW-0472">Membrane</keyword>
<dbReference type="Gene3D" id="2.40.170.20">
    <property type="entry name" value="TonB-dependent receptor, beta-barrel domain"/>
    <property type="match status" value="1"/>
</dbReference>
<keyword evidence="4 8" id="KW-0812">Transmembrane</keyword>
<evidence type="ECO:0000256" key="3">
    <source>
        <dbReference type="ARBA" id="ARBA00022452"/>
    </source>
</evidence>
<dbReference type="PROSITE" id="PS52016">
    <property type="entry name" value="TONB_DEPENDENT_REC_3"/>
    <property type="match status" value="1"/>
</dbReference>
<comment type="similarity">
    <text evidence="8">Belongs to the TonB-dependent receptor family.</text>
</comment>
<gene>
    <name evidence="11" type="ORF">ESZ00_01615</name>
</gene>
<evidence type="ECO:0000256" key="7">
    <source>
        <dbReference type="ARBA" id="ARBA00023237"/>
    </source>
</evidence>
<dbReference type="GO" id="GO:0044718">
    <property type="term" value="P:siderophore transmembrane transport"/>
    <property type="evidence" value="ECO:0007669"/>
    <property type="project" value="TreeGrafter"/>
</dbReference>
<keyword evidence="12" id="KW-1185">Reference proteome</keyword>
<organism evidence="11 12">
    <name type="scientific">Silvibacterium dinghuense</name>
    <dbReference type="NCBI Taxonomy" id="1560006"/>
    <lineage>
        <taxon>Bacteria</taxon>
        <taxon>Pseudomonadati</taxon>
        <taxon>Acidobacteriota</taxon>
        <taxon>Terriglobia</taxon>
        <taxon>Terriglobales</taxon>
        <taxon>Acidobacteriaceae</taxon>
        <taxon>Silvibacterium</taxon>
    </lineage>
</organism>
<dbReference type="Pfam" id="PF13620">
    <property type="entry name" value="CarboxypepD_reg"/>
    <property type="match status" value="1"/>
</dbReference>
<evidence type="ECO:0000256" key="9">
    <source>
        <dbReference type="SAM" id="SignalP"/>
    </source>
</evidence>
<dbReference type="InterPro" id="IPR036942">
    <property type="entry name" value="Beta-barrel_TonB_sf"/>
</dbReference>
<feature type="chain" id="PRO_5020649059" evidence="9">
    <location>
        <begin position="26"/>
        <end position="821"/>
    </location>
</feature>
<keyword evidence="3 8" id="KW-1134">Transmembrane beta strand</keyword>
<dbReference type="Proteomes" id="UP000290253">
    <property type="component" value="Unassembled WGS sequence"/>
</dbReference>
<feature type="domain" description="TonB-dependent receptor plug" evidence="10">
    <location>
        <begin position="129"/>
        <end position="229"/>
    </location>
</feature>
<dbReference type="InterPro" id="IPR008969">
    <property type="entry name" value="CarboxyPept-like_regulatory"/>
</dbReference>
<dbReference type="PANTHER" id="PTHR30069:SF29">
    <property type="entry name" value="HEMOGLOBIN AND HEMOGLOBIN-HAPTOGLOBIN-BINDING PROTEIN 1-RELATED"/>
    <property type="match status" value="1"/>
</dbReference>
<evidence type="ECO:0000313" key="12">
    <source>
        <dbReference type="Proteomes" id="UP000290253"/>
    </source>
</evidence>
<dbReference type="GO" id="GO:0009279">
    <property type="term" value="C:cell outer membrane"/>
    <property type="evidence" value="ECO:0007669"/>
    <property type="project" value="UniProtKB-SubCell"/>
</dbReference>
<protein>
    <submittedName>
        <fullName evidence="11">TonB-dependent receptor</fullName>
    </submittedName>
</protein>
<keyword evidence="2 8" id="KW-0813">Transport</keyword>
<dbReference type="PANTHER" id="PTHR30069">
    <property type="entry name" value="TONB-DEPENDENT OUTER MEMBRANE RECEPTOR"/>
    <property type="match status" value="1"/>
</dbReference>
<feature type="signal peptide" evidence="9">
    <location>
        <begin position="1"/>
        <end position="25"/>
    </location>
</feature>
<evidence type="ECO:0000259" key="10">
    <source>
        <dbReference type="Pfam" id="PF07715"/>
    </source>
</evidence>
<comment type="subcellular location">
    <subcellularLocation>
        <location evidence="1 8">Cell outer membrane</location>
        <topology evidence="1 8">Multi-pass membrane protein</topology>
    </subcellularLocation>
</comment>
<dbReference type="InterPro" id="IPR037066">
    <property type="entry name" value="Plug_dom_sf"/>
</dbReference>
<evidence type="ECO:0000256" key="4">
    <source>
        <dbReference type="ARBA" id="ARBA00022692"/>
    </source>
</evidence>
<dbReference type="SUPFAM" id="SSF56935">
    <property type="entry name" value="Porins"/>
    <property type="match status" value="1"/>
</dbReference>
<dbReference type="EMBL" id="SDMK01000001">
    <property type="protein sequence ID" value="RXS96670.1"/>
    <property type="molecule type" value="Genomic_DNA"/>
</dbReference>
<comment type="caution">
    <text evidence="11">The sequence shown here is derived from an EMBL/GenBank/DDBJ whole genome shotgun (WGS) entry which is preliminary data.</text>
</comment>
<dbReference type="RefSeq" id="WP_129206420.1">
    <property type="nucleotide sequence ID" value="NZ_BMGU01000001.1"/>
</dbReference>
<evidence type="ECO:0000256" key="2">
    <source>
        <dbReference type="ARBA" id="ARBA00022448"/>
    </source>
</evidence>
<accession>A0A4Q1SHM0</accession>